<dbReference type="PANTHER" id="PTHR11062">
    <property type="entry name" value="EXOSTOSIN HEPARAN SULFATE GLYCOSYLTRANSFERASE -RELATED"/>
    <property type="match status" value="1"/>
</dbReference>
<protein>
    <recommendedName>
        <fullName evidence="6">Exostosin GT47 domain-containing protein</fullName>
    </recommendedName>
</protein>
<keyword evidence="5" id="KW-0333">Golgi apparatus</keyword>
<comment type="subcellular location">
    <subcellularLocation>
        <location evidence="1">Golgi apparatus membrane</location>
        <topology evidence="1">Single-pass type II membrane protein</topology>
    </subcellularLocation>
</comment>
<evidence type="ECO:0000256" key="5">
    <source>
        <dbReference type="ARBA" id="ARBA00023034"/>
    </source>
</evidence>
<reference evidence="7" key="2">
    <citation type="submission" date="2021-03" db="UniProtKB">
        <authorList>
            <consortium name="EnsemblPlants"/>
        </authorList>
    </citation>
    <scope>IDENTIFICATION</scope>
</reference>
<evidence type="ECO:0000256" key="1">
    <source>
        <dbReference type="ARBA" id="ARBA00004323"/>
    </source>
</evidence>
<keyword evidence="8" id="KW-1185">Reference proteome</keyword>
<keyword evidence="3" id="KW-0328">Glycosyltransferase</keyword>
<comment type="similarity">
    <text evidence="2">Belongs to the glycosyltransferase 47 family.</text>
</comment>
<reference evidence="7" key="1">
    <citation type="journal article" date="2017" name="Nature">
        <title>The genome of Chenopodium quinoa.</title>
        <authorList>
            <person name="Jarvis D.E."/>
            <person name="Ho Y.S."/>
            <person name="Lightfoot D.J."/>
            <person name="Schmoeckel S.M."/>
            <person name="Li B."/>
            <person name="Borm T.J.A."/>
            <person name="Ohyanagi H."/>
            <person name="Mineta K."/>
            <person name="Michell C.T."/>
            <person name="Saber N."/>
            <person name="Kharbatia N.M."/>
            <person name="Rupper R.R."/>
            <person name="Sharp A.R."/>
            <person name="Dally N."/>
            <person name="Boughton B.A."/>
            <person name="Woo Y.H."/>
            <person name="Gao G."/>
            <person name="Schijlen E.G.W.M."/>
            <person name="Guo X."/>
            <person name="Momin A.A."/>
            <person name="Negrao S."/>
            <person name="Al-Babili S."/>
            <person name="Gehring C."/>
            <person name="Roessner U."/>
            <person name="Jung C."/>
            <person name="Murphy K."/>
            <person name="Arold S.T."/>
            <person name="Gojobori T."/>
            <person name="van der Linden C.G."/>
            <person name="van Loo E.N."/>
            <person name="Jellen E.N."/>
            <person name="Maughan P.J."/>
            <person name="Tester M."/>
        </authorList>
    </citation>
    <scope>NUCLEOTIDE SEQUENCE [LARGE SCALE GENOMIC DNA]</scope>
    <source>
        <strain evidence="7">cv. PI 614886</strain>
    </source>
</reference>
<accession>A0A803N950</accession>
<dbReference type="EnsemblPlants" id="AUR62042401-RA">
    <property type="protein sequence ID" value="AUR62042401-RA:cds"/>
    <property type="gene ID" value="AUR62042401"/>
</dbReference>
<dbReference type="PANTHER" id="PTHR11062:SF282">
    <property type="entry name" value="XYLOGLUCAN GALACTOSYLTRANSFERASE GT11-RELATED"/>
    <property type="match status" value="1"/>
</dbReference>
<keyword evidence="3" id="KW-0808">Transferase</keyword>
<organism evidence="7 8">
    <name type="scientific">Chenopodium quinoa</name>
    <name type="common">Quinoa</name>
    <dbReference type="NCBI Taxonomy" id="63459"/>
    <lineage>
        <taxon>Eukaryota</taxon>
        <taxon>Viridiplantae</taxon>
        <taxon>Streptophyta</taxon>
        <taxon>Embryophyta</taxon>
        <taxon>Tracheophyta</taxon>
        <taxon>Spermatophyta</taxon>
        <taxon>Magnoliopsida</taxon>
        <taxon>eudicotyledons</taxon>
        <taxon>Gunneridae</taxon>
        <taxon>Pentapetalae</taxon>
        <taxon>Caryophyllales</taxon>
        <taxon>Chenopodiaceae</taxon>
        <taxon>Chenopodioideae</taxon>
        <taxon>Atripliceae</taxon>
        <taxon>Chenopodium</taxon>
    </lineage>
</organism>
<evidence type="ECO:0000256" key="2">
    <source>
        <dbReference type="ARBA" id="ARBA00010271"/>
    </source>
</evidence>
<dbReference type="Gramene" id="AUR62042401-RA">
    <property type="protein sequence ID" value="AUR62042401-RA:cds"/>
    <property type="gene ID" value="AUR62042401"/>
</dbReference>
<dbReference type="InterPro" id="IPR004263">
    <property type="entry name" value="Exostosin"/>
</dbReference>
<dbReference type="GO" id="GO:0000139">
    <property type="term" value="C:Golgi membrane"/>
    <property type="evidence" value="ECO:0007669"/>
    <property type="project" value="UniProtKB-SubCell"/>
</dbReference>
<dbReference type="OMA" id="FTRRSTC"/>
<evidence type="ECO:0000313" key="7">
    <source>
        <dbReference type="EnsemblPlants" id="AUR62042401-RA:cds"/>
    </source>
</evidence>
<dbReference type="GO" id="GO:0016757">
    <property type="term" value="F:glycosyltransferase activity"/>
    <property type="evidence" value="ECO:0007669"/>
    <property type="project" value="UniProtKB-KW"/>
</dbReference>
<evidence type="ECO:0000259" key="6">
    <source>
        <dbReference type="Pfam" id="PF03016"/>
    </source>
</evidence>
<sequence length="177" mass="21014">MKMFQSSHFCLQPPGDSYTRRSTFDSILAGCIPVFFHPGSAYIQYLWHLPREFTKYSVFIPMYEVRDGKVSIQKVLEKISAQRVDKMREEIINLIPKIIYADPRCKLESLEDAFDVTVKGVLERVRRIKEDMRNGRDDSFGYDERQAWKYRWLGKLEEHAWDPYFSGSFDSRNFTNF</sequence>
<name>A0A803N950_CHEQI</name>
<keyword evidence="4" id="KW-0735">Signal-anchor</keyword>
<evidence type="ECO:0000256" key="4">
    <source>
        <dbReference type="ARBA" id="ARBA00022968"/>
    </source>
</evidence>
<dbReference type="Proteomes" id="UP000596660">
    <property type="component" value="Unplaced"/>
</dbReference>
<proteinExistence type="inferred from homology"/>
<dbReference type="InterPro" id="IPR040911">
    <property type="entry name" value="Exostosin_GT47"/>
</dbReference>
<evidence type="ECO:0000256" key="3">
    <source>
        <dbReference type="ARBA" id="ARBA00022676"/>
    </source>
</evidence>
<dbReference type="AlphaFoldDB" id="A0A803N950"/>
<dbReference type="Pfam" id="PF03016">
    <property type="entry name" value="Exostosin_GT47"/>
    <property type="match status" value="1"/>
</dbReference>
<feature type="domain" description="Exostosin GT47" evidence="6">
    <location>
        <begin position="1"/>
        <end position="72"/>
    </location>
</feature>
<evidence type="ECO:0000313" key="8">
    <source>
        <dbReference type="Proteomes" id="UP000596660"/>
    </source>
</evidence>
<keyword evidence="4" id="KW-0812">Transmembrane</keyword>